<organism evidence="3 4">
    <name type="scientific">Nostocoides veronense</name>
    <dbReference type="NCBI Taxonomy" id="330836"/>
    <lineage>
        <taxon>Bacteria</taxon>
        <taxon>Bacillati</taxon>
        <taxon>Actinomycetota</taxon>
        <taxon>Actinomycetes</taxon>
        <taxon>Micrococcales</taxon>
        <taxon>Intrasporangiaceae</taxon>
        <taxon>Nostocoides</taxon>
    </lineage>
</organism>
<protein>
    <submittedName>
        <fullName evidence="3">Uncharacterized protein</fullName>
    </submittedName>
</protein>
<keyword evidence="4" id="KW-1185">Reference proteome</keyword>
<feature type="transmembrane region" description="Helical" evidence="2">
    <location>
        <begin position="83"/>
        <end position="101"/>
    </location>
</feature>
<keyword evidence="2" id="KW-0472">Membrane</keyword>
<feature type="region of interest" description="Disordered" evidence="1">
    <location>
        <begin position="1"/>
        <end position="39"/>
    </location>
</feature>
<evidence type="ECO:0000256" key="1">
    <source>
        <dbReference type="SAM" id="MobiDB-lite"/>
    </source>
</evidence>
<keyword evidence="2" id="KW-0812">Transmembrane</keyword>
<evidence type="ECO:0000313" key="3">
    <source>
        <dbReference type="EMBL" id="GAA1794657.1"/>
    </source>
</evidence>
<name>A0ABP4XZC5_9MICO</name>
<evidence type="ECO:0000313" key="4">
    <source>
        <dbReference type="Proteomes" id="UP001499938"/>
    </source>
</evidence>
<proteinExistence type="predicted"/>
<keyword evidence="2" id="KW-1133">Transmembrane helix</keyword>
<evidence type="ECO:0000256" key="2">
    <source>
        <dbReference type="SAM" id="Phobius"/>
    </source>
</evidence>
<reference evidence="4" key="1">
    <citation type="journal article" date="2019" name="Int. J. Syst. Evol. Microbiol.">
        <title>The Global Catalogue of Microorganisms (GCM) 10K type strain sequencing project: providing services to taxonomists for standard genome sequencing and annotation.</title>
        <authorList>
            <consortium name="The Broad Institute Genomics Platform"/>
            <consortium name="The Broad Institute Genome Sequencing Center for Infectious Disease"/>
            <person name="Wu L."/>
            <person name="Ma J."/>
        </authorList>
    </citation>
    <scope>NUCLEOTIDE SEQUENCE [LARGE SCALE GENOMIC DNA]</scope>
    <source>
        <strain evidence="4">JCM 15592</strain>
    </source>
</reference>
<sequence length="105" mass="11465">MALNTGGMAAGDTTPKYGESQGPQDGQIRPIPVPATPRDQLSEAERLMLAKREARRKNINGMLAMSSGLATVLFLIIGFVFDGWVWGWIVFLIPGLVRTYLSNSE</sequence>
<accession>A0ABP4XZC5</accession>
<comment type="caution">
    <text evidence="3">The sequence shown here is derived from an EMBL/GenBank/DDBJ whole genome shotgun (WGS) entry which is preliminary data.</text>
</comment>
<dbReference type="Proteomes" id="UP001499938">
    <property type="component" value="Unassembled WGS sequence"/>
</dbReference>
<feature type="transmembrane region" description="Helical" evidence="2">
    <location>
        <begin position="58"/>
        <end position="77"/>
    </location>
</feature>
<dbReference type="EMBL" id="BAAAPO010000030">
    <property type="protein sequence ID" value="GAA1794657.1"/>
    <property type="molecule type" value="Genomic_DNA"/>
</dbReference>
<gene>
    <name evidence="3" type="ORF">GCM10009811_19000</name>
</gene>